<protein>
    <recommendedName>
        <fullName evidence="4">DUF5050 domain-containing protein</fullName>
    </recommendedName>
</protein>
<keyword evidence="1" id="KW-1133">Transmembrane helix</keyword>
<proteinExistence type="predicted"/>
<evidence type="ECO:0000313" key="2">
    <source>
        <dbReference type="EMBL" id="MFD2670349.1"/>
    </source>
</evidence>
<accession>A0ABW5R7F9</accession>
<sequence length="386" mass="45260">MEKKVVIYFASVIFIIFSLVIILMIFQNEKEIKSKAPSNSIISNNIDRETSYTNNLYEIDKYNVVHSDFTSTFVAPSYIDEELIAFEYDKSEQFKSYIATVSKKNQEYMRIYSTDEGKIINSMVGIDGTLYWVENDRDIHHDFNWYIKSIDLNTKEVKILRRGKLADQILPPVLRIYNNRITWIEKTLVNNKVYSTAILYDAIENSFSEIAKVRLDESTNREGKFMIIQRPIKDGMIIQQSVFNILDEESQKSLEIVYYPYDKTKSVLLGEGEKVVDFTANKDWFVWSEFGQINIVDRKTGEIKYTYKGKDKDFTFDSLFIINETLYFRYSMHQILQMNLQTGDVKEVTNSRIITSKIFNSNKYLGFSYMDAKESKGEVEFMILSQ</sequence>
<keyword evidence="1" id="KW-0812">Transmembrane</keyword>
<dbReference type="SUPFAM" id="SSF82171">
    <property type="entry name" value="DPP6 N-terminal domain-like"/>
    <property type="match status" value="1"/>
</dbReference>
<evidence type="ECO:0000313" key="3">
    <source>
        <dbReference type="Proteomes" id="UP001597497"/>
    </source>
</evidence>
<name>A0ABW5R7F9_9BACL</name>
<evidence type="ECO:0008006" key="4">
    <source>
        <dbReference type="Google" id="ProtNLM"/>
    </source>
</evidence>
<dbReference type="Proteomes" id="UP001597497">
    <property type="component" value="Unassembled WGS sequence"/>
</dbReference>
<gene>
    <name evidence="2" type="ORF">ACFSUC_01855</name>
</gene>
<dbReference type="EMBL" id="JBHUMM010000002">
    <property type="protein sequence ID" value="MFD2670349.1"/>
    <property type="molecule type" value="Genomic_DNA"/>
</dbReference>
<keyword evidence="1" id="KW-0472">Membrane</keyword>
<comment type="caution">
    <text evidence="2">The sequence shown here is derived from an EMBL/GenBank/DDBJ whole genome shotgun (WGS) entry which is preliminary data.</text>
</comment>
<evidence type="ECO:0000256" key="1">
    <source>
        <dbReference type="SAM" id="Phobius"/>
    </source>
</evidence>
<dbReference type="RefSeq" id="WP_379927724.1">
    <property type="nucleotide sequence ID" value="NZ_JBHUMM010000002.1"/>
</dbReference>
<reference evidence="3" key="1">
    <citation type="journal article" date="2019" name="Int. J. Syst. Evol. Microbiol.">
        <title>The Global Catalogue of Microorganisms (GCM) 10K type strain sequencing project: providing services to taxonomists for standard genome sequencing and annotation.</title>
        <authorList>
            <consortium name="The Broad Institute Genomics Platform"/>
            <consortium name="The Broad Institute Genome Sequencing Center for Infectious Disease"/>
            <person name="Wu L."/>
            <person name="Ma J."/>
        </authorList>
    </citation>
    <scope>NUCLEOTIDE SEQUENCE [LARGE SCALE GENOMIC DNA]</scope>
    <source>
        <strain evidence="3">KCTC 33676</strain>
    </source>
</reference>
<keyword evidence="3" id="KW-1185">Reference proteome</keyword>
<feature type="transmembrane region" description="Helical" evidence="1">
    <location>
        <begin position="6"/>
        <end position="26"/>
    </location>
</feature>
<organism evidence="2 3">
    <name type="scientific">Marinicrinis sediminis</name>
    <dbReference type="NCBI Taxonomy" id="1652465"/>
    <lineage>
        <taxon>Bacteria</taxon>
        <taxon>Bacillati</taxon>
        <taxon>Bacillota</taxon>
        <taxon>Bacilli</taxon>
        <taxon>Bacillales</taxon>
        <taxon>Paenibacillaceae</taxon>
    </lineage>
</organism>